<dbReference type="InterPro" id="IPR016729">
    <property type="entry name" value="FADD"/>
</dbReference>
<dbReference type="Pfam" id="PF00531">
    <property type="entry name" value="Death"/>
    <property type="match status" value="1"/>
</dbReference>
<name>A0AAD9QPV1_ACRCE</name>
<dbReference type="CDD" id="cd01670">
    <property type="entry name" value="Death"/>
    <property type="match status" value="1"/>
</dbReference>
<sequence length="127" mass="14358">MFSLLCSIIIAKQVVRSWVKLLVMQRKAGVPSEAELLSLSGELGSKWKNLSRALGIPESNIEVIEEENRRVVEKCYSSLILWKQGRGSLATYEVLEAGLCHGVVLRRDLAEKYCYERIGPQEHELRG</sequence>
<comment type="caution">
    <text evidence="2">The sequence shown here is derived from an EMBL/GenBank/DDBJ whole genome shotgun (WGS) entry which is preliminary data.</text>
</comment>
<evidence type="ECO:0000313" key="2">
    <source>
        <dbReference type="EMBL" id="KAK2565227.1"/>
    </source>
</evidence>
<feature type="domain" description="Death" evidence="1">
    <location>
        <begin position="32"/>
        <end position="99"/>
    </location>
</feature>
<dbReference type="AlphaFoldDB" id="A0AAD9QPV1"/>
<dbReference type="InterPro" id="IPR011029">
    <property type="entry name" value="DEATH-like_dom_sf"/>
</dbReference>
<dbReference type="GO" id="GO:0007165">
    <property type="term" value="P:signal transduction"/>
    <property type="evidence" value="ECO:0007669"/>
    <property type="project" value="InterPro"/>
</dbReference>
<reference evidence="2" key="2">
    <citation type="journal article" date="2023" name="Science">
        <title>Genomic signatures of disease resistance in endangered staghorn corals.</title>
        <authorList>
            <person name="Vollmer S.V."/>
            <person name="Selwyn J.D."/>
            <person name="Despard B.A."/>
            <person name="Roesel C.L."/>
        </authorList>
    </citation>
    <scope>NUCLEOTIDE SEQUENCE</scope>
    <source>
        <strain evidence="2">K2</strain>
    </source>
</reference>
<evidence type="ECO:0000259" key="1">
    <source>
        <dbReference type="PROSITE" id="PS50017"/>
    </source>
</evidence>
<dbReference type="PANTHER" id="PTHR15077">
    <property type="entry name" value="FAS-ASSOCIATING DEATH DOMAIN-CONTAINING PROTEIN FADD"/>
    <property type="match status" value="1"/>
</dbReference>
<proteinExistence type="predicted"/>
<dbReference type="InterPro" id="IPR000488">
    <property type="entry name" value="Death_dom"/>
</dbReference>
<dbReference type="EMBL" id="JARQWQ010000020">
    <property type="protein sequence ID" value="KAK2565227.1"/>
    <property type="molecule type" value="Genomic_DNA"/>
</dbReference>
<dbReference type="Proteomes" id="UP001249851">
    <property type="component" value="Unassembled WGS sequence"/>
</dbReference>
<dbReference type="Gene3D" id="1.10.533.10">
    <property type="entry name" value="Death Domain, Fas"/>
    <property type="match status" value="1"/>
</dbReference>
<keyword evidence="3" id="KW-1185">Reference proteome</keyword>
<dbReference type="SUPFAM" id="SSF47986">
    <property type="entry name" value="DEATH domain"/>
    <property type="match status" value="1"/>
</dbReference>
<reference evidence="2" key="1">
    <citation type="journal article" date="2023" name="G3 (Bethesda)">
        <title>Whole genome assembly and annotation of the endangered Caribbean coral Acropora cervicornis.</title>
        <authorList>
            <person name="Selwyn J.D."/>
            <person name="Vollmer S.V."/>
        </authorList>
    </citation>
    <scope>NUCLEOTIDE SEQUENCE</scope>
    <source>
        <strain evidence="2">K2</strain>
    </source>
</reference>
<dbReference type="PROSITE" id="PS50017">
    <property type="entry name" value="DEATH_DOMAIN"/>
    <property type="match status" value="1"/>
</dbReference>
<accession>A0AAD9QPV1</accession>
<dbReference type="PANTHER" id="PTHR15077:SF12">
    <property type="entry name" value="DEATH DOMAIN-CONTAINING PROTEIN"/>
    <property type="match status" value="1"/>
</dbReference>
<protein>
    <recommendedName>
        <fullName evidence="1">Death domain-containing protein</fullName>
    </recommendedName>
</protein>
<organism evidence="2 3">
    <name type="scientific">Acropora cervicornis</name>
    <name type="common">Staghorn coral</name>
    <dbReference type="NCBI Taxonomy" id="6130"/>
    <lineage>
        <taxon>Eukaryota</taxon>
        <taxon>Metazoa</taxon>
        <taxon>Cnidaria</taxon>
        <taxon>Anthozoa</taxon>
        <taxon>Hexacorallia</taxon>
        <taxon>Scleractinia</taxon>
        <taxon>Astrocoeniina</taxon>
        <taxon>Acroporidae</taxon>
        <taxon>Acropora</taxon>
    </lineage>
</organism>
<evidence type="ECO:0000313" key="3">
    <source>
        <dbReference type="Proteomes" id="UP001249851"/>
    </source>
</evidence>
<gene>
    <name evidence="2" type="ORF">P5673_011170</name>
</gene>